<dbReference type="PANTHER" id="PTHR40078">
    <property type="entry name" value="INTEGRAL MEMBRANE PROTEIN-RELATED"/>
    <property type="match status" value="1"/>
</dbReference>
<keyword evidence="1" id="KW-0812">Transmembrane</keyword>
<keyword evidence="3" id="KW-1185">Reference proteome</keyword>
<comment type="caution">
    <text evidence="2">The sequence shown here is derived from an EMBL/GenBank/DDBJ whole genome shotgun (WGS) entry which is preliminary data.</text>
</comment>
<dbReference type="InterPro" id="IPR038750">
    <property type="entry name" value="YczE/YyaS-like"/>
</dbReference>
<dbReference type="AlphaFoldDB" id="W4QGR6"/>
<dbReference type="STRING" id="1236971.JCM9152_2555"/>
<evidence type="ECO:0000256" key="1">
    <source>
        <dbReference type="SAM" id="Phobius"/>
    </source>
</evidence>
<feature type="transmembrane region" description="Helical" evidence="1">
    <location>
        <begin position="75"/>
        <end position="94"/>
    </location>
</feature>
<accession>W4QGR6</accession>
<dbReference type="Proteomes" id="UP000018895">
    <property type="component" value="Unassembled WGS sequence"/>
</dbReference>
<sequence>MNAFTIRVLSYVGGLFIVSFGISLTIISGLGTGAWDALNVGLANMTTYTVGNWVIFIGIALIFLNALLAKAKPELYSIVTIFVLGYFIDFWLLYIFSNTFFATFLLQLIVLCLGIVIIAFGASIYLQAKFARIPVDGLMLAIKDLLKVNFLIAKTITELLALSIAFFVGGPIGLGTILVTVLIGPMIQWFYPRVEKKIQWEKVKNEHS</sequence>
<dbReference type="EMBL" id="BAUU01000016">
    <property type="protein sequence ID" value="GAE31112.1"/>
    <property type="molecule type" value="Genomic_DNA"/>
</dbReference>
<feature type="transmembrane region" description="Helical" evidence="1">
    <location>
        <begin position="50"/>
        <end position="68"/>
    </location>
</feature>
<dbReference type="Pfam" id="PF19700">
    <property type="entry name" value="DUF6198"/>
    <property type="match status" value="1"/>
</dbReference>
<gene>
    <name evidence="2" type="ORF">JCM9152_2555</name>
</gene>
<dbReference type="OrthoDB" id="1902994at2"/>
<keyword evidence="1" id="KW-1133">Transmembrane helix</keyword>
<keyword evidence="1" id="KW-0472">Membrane</keyword>
<dbReference type="RefSeq" id="WP_035344350.1">
    <property type="nucleotide sequence ID" value="NZ_BAUU01000016.1"/>
</dbReference>
<feature type="transmembrane region" description="Helical" evidence="1">
    <location>
        <begin position="100"/>
        <end position="126"/>
    </location>
</feature>
<evidence type="ECO:0000313" key="2">
    <source>
        <dbReference type="EMBL" id="GAE31112.1"/>
    </source>
</evidence>
<organism evidence="2 3">
    <name type="scientific">Halalkalibacter hemicellulosilyticusJCM 9152</name>
    <dbReference type="NCBI Taxonomy" id="1236971"/>
    <lineage>
        <taxon>Bacteria</taxon>
        <taxon>Bacillati</taxon>
        <taxon>Bacillota</taxon>
        <taxon>Bacilli</taxon>
        <taxon>Bacillales</taxon>
        <taxon>Bacillaceae</taxon>
        <taxon>Halalkalibacter</taxon>
    </lineage>
</organism>
<dbReference type="PANTHER" id="PTHR40078:SF1">
    <property type="entry name" value="INTEGRAL MEMBRANE PROTEIN"/>
    <property type="match status" value="1"/>
</dbReference>
<evidence type="ECO:0000313" key="3">
    <source>
        <dbReference type="Proteomes" id="UP000018895"/>
    </source>
</evidence>
<reference evidence="2" key="1">
    <citation type="journal article" date="2014" name="Genome Announc.">
        <title>Draft Genome Sequences of Three Alkaliphilic Bacillus Strains, Bacillus wakoensis JCM 9140T, Bacillus akibai JCM 9157T, and Bacillus hemicellulosilyticus JCM 9152T.</title>
        <authorList>
            <person name="Yuki M."/>
            <person name="Oshima K."/>
            <person name="Suda W."/>
            <person name="Oshida Y."/>
            <person name="Kitamura K."/>
            <person name="Iida T."/>
            <person name="Hattori M."/>
            <person name="Ohkuma M."/>
        </authorList>
    </citation>
    <scope>NUCLEOTIDE SEQUENCE [LARGE SCALE GENOMIC DNA]</scope>
    <source>
        <strain evidence="2">JCM 9152</strain>
    </source>
</reference>
<proteinExistence type="predicted"/>
<protein>
    <submittedName>
        <fullName evidence="2">Membrane protein</fullName>
    </submittedName>
</protein>
<feature type="transmembrane region" description="Helical" evidence="1">
    <location>
        <begin position="12"/>
        <end position="30"/>
    </location>
</feature>
<name>W4QGR6_9BACI</name>